<feature type="non-terminal residue" evidence="1">
    <location>
        <position position="1"/>
    </location>
</feature>
<dbReference type="AlphaFoldDB" id="X1CWM3"/>
<organism evidence="1">
    <name type="scientific">marine sediment metagenome</name>
    <dbReference type="NCBI Taxonomy" id="412755"/>
    <lineage>
        <taxon>unclassified sequences</taxon>
        <taxon>metagenomes</taxon>
        <taxon>ecological metagenomes</taxon>
    </lineage>
</organism>
<accession>X1CWM3</accession>
<name>X1CWM3_9ZZZZ</name>
<sequence>LGFEFPRDEGEDALGIRRYTDYGAILYEDKGFRDKAKVITYMTVAGEPHEEIIDTGEIKISSIRPFVLAKPGLQHKAVLYEETDYNFGGDTSKKTISLRLDSCMGSLSFIPQSIEIIGDYIVILCEGPNNTGESEVFVEPGDPDLNNNRVACWGWHCRWLGLRRWCKRSCVKSACTYGAKLY</sequence>
<protein>
    <submittedName>
        <fullName evidence="1">Uncharacterized protein</fullName>
    </submittedName>
</protein>
<evidence type="ECO:0000313" key="1">
    <source>
        <dbReference type="EMBL" id="GAG97362.1"/>
    </source>
</evidence>
<reference evidence="1" key="1">
    <citation type="journal article" date="2014" name="Front. Microbiol.">
        <title>High frequency of phylogenetically diverse reductive dehalogenase-homologous genes in deep subseafloor sedimentary metagenomes.</title>
        <authorList>
            <person name="Kawai M."/>
            <person name="Futagami T."/>
            <person name="Toyoda A."/>
            <person name="Takaki Y."/>
            <person name="Nishi S."/>
            <person name="Hori S."/>
            <person name="Arai W."/>
            <person name="Tsubouchi T."/>
            <person name="Morono Y."/>
            <person name="Uchiyama I."/>
            <person name="Ito T."/>
            <person name="Fujiyama A."/>
            <person name="Inagaki F."/>
            <person name="Takami H."/>
        </authorList>
    </citation>
    <scope>NUCLEOTIDE SEQUENCE</scope>
    <source>
        <strain evidence="1">Expedition CK06-06</strain>
    </source>
</reference>
<gene>
    <name evidence="1" type="ORF">S01H4_51179</name>
</gene>
<comment type="caution">
    <text evidence="1">The sequence shown here is derived from an EMBL/GenBank/DDBJ whole genome shotgun (WGS) entry which is preliminary data.</text>
</comment>
<proteinExistence type="predicted"/>
<dbReference type="EMBL" id="BART01029121">
    <property type="protein sequence ID" value="GAG97362.1"/>
    <property type="molecule type" value="Genomic_DNA"/>
</dbReference>